<evidence type="ECO:0000313" key="1">
    <source>
        <dbReference type="EMBL" id="NEJ75017.1"/>
    </source>
</evidence>
<name>A0A7K3UMW3_9HYPH</name>
<comment type="caution">
    <text evidence="1">The sequence shown here is derived from an EMBL/GenBank/DDBJ whole genome shotgun (WGS) entry which is preliminary data.</text>
</comment>
<reference evidence="1 2" key="1">
    <citation type="submission" date="2019-12" db="EMBL/GenBank/DDBJ databases">
        <title>Rhizobium genotypes associated with high levels of biological nitrogen fixation by grain legumes in a temperate-maritime cropping system.</title>
        <authorList>
            <person name="Maluk M."/>
            <person name="Francesc Ferrando Molina F."/>
            <person name="Lopez Del Egido L."/>
            <person name="Lafos M."/>
            <person name="Langarica-Fuentes A."/>
            <person name="Gebre Yohannes G."/>
            <person name="Young M.W."/>
            <person name="Martin P."/>
            <person name="Gantlett R."/>
            <person name="Kenicer G."/>
            <person name="Hawes C."/>
            <person name="Begg G.S."/>
            <person name="Quilliam R.S."/>
            <person name="Squire G.R."/>
            <person name="Poole P.S."/>
            <person name="Young P.W."/>
            <person name="Iannetta P.M."/>
            <person name="James E.K."/>
        </authorList>
    </citation>
    <scope>NUCLEOTIDE SEQUENCE [LARGE SCALE GENOMIC DNA]</scope>
    <source>
        <strain evidence="1 2">JHI366</strain>
    </source>
</reference>
<dbReference type="EMBL" id="WUFT01000117">
    <property type="protein sequence ID" value="NEJ75017.1"/>
    <property type="molecule type" value="Genomic_DNA"/>
</dbReference>
<feature type="non-terminal residue" evidence="1">
    <location>
        <position position="99"/>
    </location>
</feature>
<dbReference type="AlphaFoldDB" id="A0A7K3UMW3"/>
<accession>A0A7K3UMW3</accession>
<evidence type="ECO:0000313" key="2">
    <source>
        <dbReference type="Proteomes" id="UP000471753"/>
    </source>
</evidence>
<dbReference type="Proteomes" id="UP000471753">
    <property type="component" value="Unassembled WGS sequence"/>
</dbReference>
<protein>
    <submittedName>
        <fullName evidence="1">Uncharacterized protein</fullName>
    </submittedName>
</protein>
<proteinExistence type="predicted"/>
<sequence>MTTHPLFRVGDSLIGAEGGSGYGPDLPDHVSFALCGVKRGGKSVRGKAAVNLALPRRTVLRIALRMLQHADGTMTDTISINREAVACAGDPPQVLNHRK</sequence>
<organism evidence="1 2">
    <name type="scientific">Rhizobium phaseoli</name>
    <dbReference type="NCBI Taxonomy" id="396"/>
    <lineage>
        <taxon>Bacteria</taxon>
        <taxon>Pseudomonadati</taxon>
        <taxon>Pseudomonadota</taxon>
        <taxon>Alphaproteobacteria</taxon>
        <taxon>Hyphomicrobiales</taxon>
        <taxon>Rhizobiaceae</taxon>
        <taxon>Rhizobium/Agrobacterium group</taxon>
        <taxon>Rhizobium</taxon>
    </lineage>
</organism>
<dbReference type="RefSeq" id="WP_164016638.1">
    <property type="nucleotide sequence ID" value="NZ_WUFT01000117.1"/>
</dbReference>
<gene>
    <name evidence="1" type="ORF">GR197_31660</name>
</gene>